<dbReference type="InterPro" id="IPR026960">
    <property type="entry name" value="RVT-Znf"/>
</dbReference>
<gene>
    <name evidence="2" type="ORF">Slati_0175000</name>
</gene>
<reference evidence="2" key="1">
    <citation type="submission" date="2020-06" db="EMBL/GenBank/DDBJ databases">
        <authorList>
            <person name="Li T."/>
            <person name="Hu X."/>
            <person name="Zhang T."/>
            <person name="Song X."/>
            <person name="Zhang H."/>
            <person name="Dai N."/>
            <person name="Sheng W."/>
            <person name="Hou X."/>
            <person name="Wei L."/>
        </authorList>
    </citation>
    <scope>NUCLEOTIDE SEQUENCE</scope>
    <source>
        <strain evidence="2">KEN1</strain>
        <tissue evidence="2">Leaf</tissue>
    </source>
</reference>
<evidence type="ECO:0000313" key="2">
    <source>
        <dbReference type="EMBL" id="KAL0462874.1"/>
    </source>
</evidence>
<evidence type="ECO:0000259" key="1">
    <source>
        <dbReference type="Pfam" id="PF13966"/>
    </source>
</evidence>
<name>A0AAW2YAU8_9LAMI</name>
<reference evidence="2" key="2">
    <citation type="journal article" date="2024" name="Plant">
        <title>Genomic evolution and insights into agronomic trait innovations of Sesamum species.</title>
        <authorList>
            <person name="Miao H."/>
            <person name="Wang L."/>
            <person name="Qu L."/>
            <person name="Liu H."/>
            <person name="Sun Y."/>
            <person name="Le M."/>
            <person name="Wang Q."/>
            <person name="Wei S."/>
            <person name="Zheng Y."/>
            <person name="Lin W."/>
            <person name="Duan Y."/>
            <person name="Cao H."/>
            <person name="Xiong S."/>
            <person name="Wang X."/>
            <person name="Wei L."/>
            <person name="Li C."/>
            <person name="Ma Q."/>
            <person name="Ju M."/>
            <person name="Zhao R."/>
            <person name="Li G."/>
            <person name="Mu C."/>
            <person name="Tian Q."/>
            <person name="Mei H."/>
            <person name="Zhang T."/>
            <person name="Gao T."/>
            <person name="Zhang H."/>
        </authorList>
    </citation>
    <scope>NUCLEOTIDE SEQUENCE</scope>
    <source>
        <strain evidence="2">KEN1</strain>
    </source>
</reference>
<proteinExistence type="predicted"/>
<dbReference type="PANTHER" id="PTHR33116:SF78">
    <property type="entry name" value="OS12G0587133 PROTEIN"/>
    <property type="match status" value="1"/>
</dbReference>
<protein>
    <recommendedName>
        <fullName evidence="1">Reverse transcriptase zinc-binding domain-containing protein</fullName>
    </recommendedName>
</protein>
<dbReference type="Pfam" id="PF13966">
    <property type="entry name" value="zf-RVT"/>
    <property type="match status" value="1"/>
</dbReference>
<sequence>MRVNNWYRVKNERGLDEFATLSGLHVNPGKSHLILSKAAQVHRTRLLEGVANVGYPKVAWSQVCKPVNEGGMGVREISALNLAMISHRLWEVVIQNRDSLWVQWIYHFRLRNKTVWTVSANTNSWGWRKMLRLQVALLPHVLYHIGDGGTISLWHDPWHQMGPLILRFPTDPTLTNTSASNRLNRMISNVTGSGRRIWIMWTLHMASLLSMEGPIELNRGGFTNAAAYALFHPPSPKVGWSLLLLRPLKIPRNMFILWLAILGHLSTLDKLWLAHLDGRCTLCTGTHNKTHQHLFFDCLYSQRCITAIWRYVKFHGHVGDWRTGRCGPRDDGGENM</sequence>
<dbReference type="PANTHER" id="PTHR33116">
    <property type="entry name" value="REVERSE TRANSCRIPTASE ZINC-BINDING DOMAIN-CONTAINING PROTEIN-RELATED-RELATED"/>
    <property type="match status" value="1"/>
</dbReference>
<dbReference type="AlphaFoldDB" id="A0AAW2YAU8"/>
<feature type="domain" description="Reverse transcriptase zinc-binding" evidence="1">
    <location>
        <begin position="222"/>
        <end position="303"/>
    </location>
</feature>
<dbReference type="EMBL" id="JACGWN010000001">
    <property type="protein sequence ID" value="KAL0462874.1"/>
    <property type="molecule type" value="Genomic_DNA"/>
</dbReference>
<comment type="caution">
    <text evidence="2">The sequence shown here is derived from an EMBL/GenBank/DDBJ whole genome shotgun (WGS) entry which is preliminary data.</text>
</comment>
<organism evidence="2">
    <name type="scientific">Sesamum latifolium</name>
    <dbReference type="NCBI Taxonomy" id="2727402"/>
    <lineage>
        <taxon>Eukaryota</taxon>
        <taxon>Viridiplantae</taxon>
        <taxon>Streptophyta</taxon>
        <taxon>Embryophyta</taxon>
        <taxon>Tracheophyta</taxon>
        <taxon>Spermatophyta</taxon>
        <taxon>Magnoliopsida</taxon>
        <taxon>eudicotyledons</taxon>
        <taxon>Gunneridae</taxon>
        <taxon>Pentapetalae</taxon>
        <taxon>asterids</taxon>
        <taxon>lamiids</taxon>
        <taxon>Lamiales</taxon>
        <taxon>Pedaliaceae</taxon>
        <taxon>Sesamum</taxon>
    </lineage>
</organism>
<accession>A0AAW2YAU8</accession>